<sequence length="220" mass="22146">MKKTTSLLTLSVACAAFLSACGPEGELPQGAASESAEGGADNPVVPEGAQLGTGQFELSVTNSTSTLSAHGGWGGSWGSIGCMSGYVAVGITGRSGWHVDQLSLICAYMNTDGSLGYQYTTSSFGGSGGSAFWSQCPSGQAVVGFHGGAGQYVDRVGVHCASINSWRTSTAVQYSTVAAGGSGGGSFSEITPLSYVVTSLNLRGGLFLDQFQGVASLIAQ</sequence>
<dbReference type="PROSITE" id="PS51257">
    <property type="entry name" value="PROKAR_LIPOPROTEIN"/>
    <property type="match status" value="1"/>
</dbReference>
<keyword evidence="4" id="KW-1185">Reference proteome</keyword>
<dbReference type="EMBL" id="FOAP01000031">
    <property type="protein sequence ID" value="SEN11558.1"/>
    <property type="molecule type" value="Genomic_DNA"/>
</dbReference>
<keyword evidence="3" id="KW-0430">Lectin</keyword>
<accession>A0A1H8DYD6</accession>
<dbReference type="SUPFAM" id="SSF51101">
    <property type="entry name" value="Mannose-binding lectins"/>
    <property type="match status" value="1"/>
</dbReference>
<evidence type="ECO:0000313" key="3">
    <source>
        <dbReference type="EMBL" id="SEN11558.1"/>
    </source>
</evidence>
<feature type="region of interest" description="Disordered" evidence="1">
    <location>
        <begin position="28"/>
        <end position="47"/>
    </location>
</feature>
<proteinExistence type="predicted"/>
<name>A0A1H8DYD6_STIAU</name>
<evidence type="ECO:0000256" key="1">
    <source>
        <dbReference type="SAM" id="MobiDB-lite"/>
    </source>
</evidence>
<protein>
    <submittedName>
        <fullName evidence="3">Jacalin-like lectin domain-containing protein</fullName>
    </submittedName>
</protein>
<feature type="compositionally biased region" description="Low complexity" evidence="1">
    <location>
        <begin position="30"/>
        <end position="40"/>
    </location>
</feature>
<keyword evidence="2" id="KW-0732">Signal</keyword>
<dbReference type="Proteomes" id="UP000182719">
    <property type="component" value="Unassembled WGS sequence"/>
</dbReference>
<evidence type="ECO:0000256" key="2">
    <source>
        <dbReference type="SAM" id="SignalP"/>
    </source>
</evidence>
<dbReference type="AlphaFoldDB" id="A0A1H8DYD6"/>
<dbReference type="Gene3D" id="2.100.10.30">
    <property type="entry name" value="Jacalin-like lectin domain"/>
    <property type="match status" value="1"/>
</dbReference>
<dbReference type="InterPro" id="IPR036404">
    <property type="entry name" value="Jacalin-like_lectin_dom_sf"/>
</dbReference>
<gene>
    <name evidence="3" type="ORF">SAMN05444354_13123</name>
</gene>
<feature type="chain" id="PRO_5010271201" evidence="2">
    <location>
        <begin position="21"/>
        <end position="220"/>
    </location>
</feature>
<dbReference type="RefSeq" id="WP_177241559.1">
    <property type="nucleotide sequence ID" value="NZ_FOAP01000031.1"/>
</dbReference>
<organism evidence="3 4">
    <name type="scientific">Stigmatella aurantiaca</name>
    <dbReference type="NCBI Taxonomy" id="41"/>
    <lineage>
        <taxon>Bacteria</taxon>
        <taxon>Pseudomonadati</taxon>
        <taxon>Myxococcota</taxon>
        <taxon>Myxococcia</taxon>
        <taxon>Myxococcales</taxon>
        <taxon>Cystobacterineae</taxon>
        <taxon>Archangiaceae</taxon>
        <taxon>Stigmatella</taxon>
    </lineage>
</organism>
<reference evidence="4" key="1">
    <citation type="submission" date="2016-10" db="EMBL/GenBank/DDBJ databases">
        <authorList>
            <person name="Varghese N."/>
            <person name="Submissions S."/>
        </authorList>
    </citation>
    <scope>NUCLEOTIDE SEQUENCE [LARGE SCALE GENOMIC DNA]</scope>
    <source>
        <strain evidence="4">DSM 17044</strain>
    </source>
</reference>
<dbReference type="GO" id="GO:0030246">
    <property type="term" value="F:carbohydrate binding"/>
    <property type="evidence" value="ECO:0007669"/>
    <property type="project" value="UniProtKB-KW"/>
</dbReference>
<feature type="signal peptide" evidence="2">
    <location>
        <begin position="1"/>
        <end position="20"/>
    </location>
</feature>
<evidence type="ECO:0000313" key="4">
    <source>
        <dbReference type="Proteomes" id="UP000182719"/>
    </source>
</evidence>